<gene>
    <name evidence="4" type="ORF">CWI75_09565</name>
</gene>
<comment type="caution">
    <text evidence="4">The sequence shown here is derived from an EMBL/GenBank/DDBJ whole genome shotgun (WGS) entry which is preliminary data.</text>
</comment>
<dbReference type="Gene3D" id="3.90.226.10">
    <property type="entry name" value="2-enoyl-CoA Hydratase, Chain A, domain 1"/>
    <property type="match status" value="1"/>
</dbReference>
<dbReference type="InterPro" id="IPR001753">
    <property type="entry name" value="Enoyl-CoA_hydra/iso"/>
</dbReference>
<keyword evidence="5" id="KW-1185">Reference proteome</keyword>
<dbReference type="SUPFAM" id="SSF52096">
    <property type="entry name" value="ClpP/crotonase"/>
    <property type="match status" value="1"/>
</dbReference>
<dbReference type="GO" id="GO:0004165">
    <property type="term" value="F:delta(3)-delta(2)-enoyl-CoA isomerase activity"/>
    <property type="evidence" value="ECO:0007669"/>
    <property type="project" value="UniProtKB-ARBA"/>
</dbReference>
<sequence>MVSSSLPESLLQEQVGRVRVLTLNRPQKKNAINDALWIAIREAFRSAAEDESVACVVLTGAGDSFSAGVDLSSFGGTPGEEPHPFESAARAVAEFDKPLLVAARGVAVGGGATVLFHADVVYAGASLRLRLPFASLGLAPEWASSYMLQANIGAQRAAELFYTAEWINAEKALALGIVAHVVDDADLLDYAMERARQIAQWPVSSLREIKHCLRLPHRAAIDAAFVAEEAAMARQAGSADNIEALTAFLEKRPPRWDSSD</sequence>
<evidence type="ECO:0000313" key="5">
    <source>
        <dbReference type="Proteomes" id="UP000234845"/>
    </source>
</evidence>
<evidence type="ECO:0000256" key="2">
    <source>
        <dbReference type="ARBA" id="ARBA00023140"/>
    </source>
</evidence>
<dbReference type="CDD" id="cd06558">
    <property type="entry name" value="crotonase-like"/>
    <property type="match status" value="1"/>
</dbReference>
<comment type="subcellular location">
    <subcellularLocation>
        <location evidence="1">Peroxisome</location>
    </subcellularLocation>
</comment>
<dbReference type="RefSeq" id="WP_101521271.1">
    <property type="nucleotide sequence ID" value="NZ_PKLZ01000007.1"/>
</dbReference>
<keyword evidence="3" id="KW-0413">Isomerase</keyword>
<dbReference type="OrthoDB" id="9797151at2"/>
<dbReference type="InterPro" id="IPR029045">
    <property type="entry name" value="ClpP/crotonase-like_dom_sf"/>
</dbReference>
<dbReference type="PANTHER" id="PTHR43684:SF1">
    <property type="entry name" value="ENOYL-COA DELTA ISOMERASE 2"/>
    <property type="match status" value="1"/>
</dbReference>
<dbReference type="Pfam" id="PF00378">
    <property type="entry name" value="ECH_1"/>
    <property type="match status" value="1"/>
</dbReference>
<dbReference type="PANTHER" id="PTHR43684">
    <property type="match status" value="1"/>
</dbReference>
<reference evidence="5" key="1">
    <citation type="submission" date="2017-11" db="EMBL/GenBank/DDBJ databases">
        <title>The draft genome sequence of Chromatocurvus sp. F02.</title>
        <authorList>
            <person name="Du Z.-J."/>
            <person name="Chang Y.-Q."/>
        </authorList>
    </citation>
    <scope>NUCLEOTIDE SEQUENCE [LARGE SCALE GENOMIC DNA]</scope>
    <source>
        <strain evidence="5">F02</strain>
    </source>
</reference>
<dbReference type="InterPro" id="IPR051053">
    <property type="entry name" value="ECH/Chromodomain_protein"/>
</dbReference>
<dbReference type="Proteomes" id="UP000234845">
    <property type="component" value="Unassembled WGS sequence"/>
</dbReference>
<evidence type="ECO:0000256" key="3">
    <source>
        <dbReference type="ARBA" id="ARBA00023235"/>
    </source>
</evidence>
<dbReference type="AlphaFoldDB" id="A0A2N5Y326"/>
<proteinExistence type="predicted"/>
<evidence type="ECO:0000313" key="4">
    <source>
        <dbReference type="EMBL" id="PLW82805.1"/>
    </source>
</evidence>
<organism evidence="4 5">
    <name type="scientific">Kineobactrum sediminis</name>
    <dbReference type="NCBI Taxonomy" id="1905677"/>
    <lineage>
        <taxon>Bacteria</taxon>
        <taxon>Pseudomonadati</taxon>
        <taxon>Pseudomonadota</taxon>
        <taxon>Gammaproteobacteria</taxon>
        <taxon>Cellvibrionales</taxon>
        <taxon>Halieaceae</taxon>
        <taxon>Kineobactrum</taxon>
    </lineage>
</organism>
<accession>A0A2N5Y326</accession>
<dbReference type="EMBL" id="PKLZ01000007">
    <property type="protein sequence ID" value="PLW82805.1"/>
    <property type="molecule type" value="Genomic_DNA"/>
</dbReference>
<protein>
    <submittedName>
        <fullName evidence="4">Enoyl-CoA hydratase</fullName>
    </submittedName>
</protein>
<evidence type="ECO:0000256" key="1">
    <source>
        <dbReference type="ARBA" id="ARBA00004275"/>
    </source>
</evidence>
<name>A0A2N5Y326_9GAMM</name>
<keyword evidence="2" id="KW-0576">Peroxisome</keyword>